<organism evidence="2">
    <name type="scientific">uncultured prokaryote</name>
    <dbReference type="NCBI Taxonomy" id="198431"/>
    <lineage>
        <taxon>unclassified sequences</taxon>
        <taxon>environmental samples</taxon>
    </lineage>
</organism>
<evidence type="ECO:0000256" key="1">
    <source>
        <dbReference type="SAM" id="MobiDB-lite"/>
    </source>
</evidence>
<feature type="region of interest" description="Disordered" evidence="1">
    <location>
        <begin position="201"/>
        <end position="220"/>
    </location>
</feature>
<name>A0A0H5Q786_9ZZZZ</name>
<reference evidence="2" key="2">
    <citation type="submission" date="2015-07" db="EMBL/GenBank/DDBJ databases">
        <title>Plasmids, circular viruses and viroids from rat gut.</title>
        <authorList>
            <person name="Jorgensen T.J."/>
            <person name="Hansen M.A."/>
            <person name="Xu Z."/>
            <person name="Tabak M.A."/>
            <person name="Sorensen S.J."/>
            <person name="Hansen L.H."/>
        </authorList>
    </citation>
    <scope>NUCLEOTIDE SEQUENCE</scope>
    <source>
        <strain evidence="2">RGFK1452</strain>
    </source>
</reference>
<feature type="compositionally biased region" description="Polar residues" evidence="1">
    <location>
        <begin position="211"/>
        <end position="220"/>
    </location>
</feature>
<proteinExistence type="predicted"/>
<sequence length="220" mass="24164">MSWIMQAQAVFPFFTGDPSDVWTNRFHFEVADDMADPASVAVFITDALKTFYTTIYPSASDRANYVAWGLAVVKCYDQRDVVPRPLYEIPLSASPLTSSATSTIPTEVAVVASWRAQQVPGIRYQSMYNRIYLGGLIAAQMQPSSASAYPTILNTFAATICGAMSDLQAYTTDGFQWVQVGKGLGGPQTYRPIIGGFVDNSPDTQRRRSVEASSRTLWTV</sequence>
<reference evidence="2" key="1">
    <citation type="submission" date="2015-06" db="EMBL/GenBank/DDBJ databases">
        <authorList>
            <person name="Joergensen T."/>
        </authorList>
    </citation>
    <scope>NUCLEOTIDE SEQUENCE</scope>
    <source>
        <strain evidence="2">RGFK1452</strain>
    </source>
</reference>
<protein>
    <submittedName>
        <fullName evidence="2">Uncharacterized protein</fullName>
    </submittedName>
</protein>
<accession>A0A0H5Q786</accession>
<dbReference type="AlphaFoldDB" id="A0A0H5Q786"/>
<dbReference type="EMBL" id="LN853993">
    <property type="protein sequence ID" value="CRY97260.1"/>
    <property type="molecule type" value="Genomic_DNA"/>
</dbReference>
<evidence type="ECO:0000313" key="2">
    <source>
        <dbReference type="EMBL" id="CRY97260.1"/>
    </source>
</evidence>